<dbReference type="EMBL" id="CP000804">
    <property type="protein sequence ID" value="ABU57731.1"/>
    <property type="molecule type" value="Genomic_DNA"/>
</dbReference>
<dbReference type="SUPFAM" id="SSF48452">
    <property type="entry name" value="TPR-like"/>
    <property type="match status" value="1"/>
</dbReference>
<name>A7NJR1_ROSCS</name>
<dbReference type="eggNOG" id="COG0457">
    <property type="taxonomic scope" value="Bacteria"/>
</dbReference>
<dbReference type="RefSeq" id="WP_012120159.1">
    <property type="nucleotide sequence ID" value="NC_009767.1"/>
</dbReference>
<dbReference type="STRING" id="383372.Rcas_1639"/>
<evidence type="ECO:0008006" key="3">
    <source>
        <dbReference type="Google" id="ProtNLM"/>
    </source>
</evidence>
<gene>
    <name evidence="1" type="ordered locus">Rcas_1639</name>
</gene>
<evidence type="ECO:0000313" key="1">
    <source>
        <dbReference type="EMBL" id="ABU57731.1"/>
    </source>
</evidence>
<dbReference type="AlphaFoldDB" id="A7NJR1"/>
<dbReference type="InterPro" id="IPR011990">
    <property type="entry name" value="TPR-like_helical_dom_sf"/>
</dbReference>
<dbReference type="HOGENOM" id="CLU_1560836_0_0_0"/>
<accession>A7NJR1</accession>
<dbReference type="Gene3D" id="1.25.40.10">
    <property type="entry name" value="Tetratricopeptide repeat domain"/>
    <property type="match status" value="1"/>
</dbReference>
<organism evidence="1 2">
    <name type="scientific">Roseiflexus castenholzii (strain DSM 13941 / HLO8)</name>
    <dbReference type="NCBI Taxonomy" id="383372"/>
    <lineage>
        <taxon>Bacteria</taxon>
        <taxon>Bacillati</taxon>
        <taxon>Chloroflexota</taxon>
        <taxon>Chloroflexia</taxon>
        <taxon>Chloroflexales</taxon>
        <taxon>Roseiflexineae</taxon>
        <taxon>Roseiflexaceae</taxon>
        <taxon>Roseiflexus</taxon>
    </lineage>
</organism>
<dbReference type="Proteomes" id="UP000000263">
    <property type="component" value="Chromosome"/>
</dbReference>
<sequence>MSDIELAQWLYEGALALSEGRREEARRLLMQVIERDEQNEQAWLWLSGAVEDPADQQIALENVLAINPNNAAALAGLEWLRGEHGQHTAATTPQDRSGPWVPPPPYDENEVVEIMCWQCQATLYSVAPFCWQCNVPVHSCNNCAFRDDPRCKPLQGLTNPLAWAAVNECPWWRPAPLR</sequence>
<dbReference type="OrthoDB" id="163409at2"/>
<keyword evidence="2" id="KW-1185">Reference proteome</keyword>
<evidence type="ECO:0000313" key="2">
    <source>
        <dbReference type="Proteomes" id="UP000000263"/>
    </source>
</evidence>
<dbReference type="KEGG" id="rca:Rcas_1639"/>
<proteinExistence type="predicted"/>
<protein>
    <recommendedName>
        <fullName evidence="3">Tetratricopeptide repeat protein</fullName>
    </recommendedName>
</protein>
<reference evidence="1 2" key="1">
    <citation type="submission" date="2007-08" db="EMBL/GenBank/DDBJ databases">
        <title>Complete sequence of Roseiflexus castenholzii DSM 13941.</title>
        <authorList>
            <consortium name="US DOE Joint Genome Institute"/>
            <person name="Copeland A."/>
            <person name="Lucas S."/>
            <person name="Lapidus A."/>
            <person name="Barry K."/>
            <person name="Glavina del Rio T."/>
            <person name="Dalin E."/>
            <person name="Tice H."/>
            <person name="Pitluck S."/>
            <person name="Thompson L.S."/>
            <person name="Brettin T."/>
            <person name="Bruce D."/>
            <person name="Detter J.C."/>
            <person name="Han C."/>
            <person name="Tapia R."/>
            <person name="Schmutz J."/>
            <person name="Larimer F."/>
            <person name="Land M."/>
            <person name="Hauser L."/>
            <person name="Kyrpides N."/>
            <person name="Mikhailova N."/>
            <person name="Bryant D.A."/>
            <person name="Hanada S."/>
            <person name="Tsukatani Y."/>
            <person name="Richardson P."/>
        </authorList>
    </citation>
    <scope>NUCLEOTIDE SEQUENCE [LARGE SCALE GENOMIC DNA]</scope>
    <source>
        <strain evidence="2">DSM 13941 / HLO8</strain>
    </source>
</reference>